<dbReference type="InterPro" id="IPR027417">
    <property type="entry name" value="P-loop_NTPase"/>
</dbReference>
<dbReference type="InterPro" id="IPR001806">
    <property type="entry name" value="Small_GTPase"/>
</dbReference>
<dbReference type="EMBL" id="DF973268">
    <property type="protein sequence ID" value="GAU23351.1"/>
    <property type="molecule type" value="Genomic_DNA"/>
</dbReference>
<reference evidence="6" key="1">
    <citation type="journal article" date="2017" name="Front. Plant Sci.">
        <title>Climate Clever Clovers: New Paradigm to Reduce the Environmental Footprint of Ruminants by Breeding Low Methanogenic Forages Utilizing Haplotype Variation.</title>
        <authorList>
            <person name="Kaur P."/>
            <person name="Appels R."/>
            <person name="Bayer P.E."/>
            <person name="Keeble-Gagnere G."/>
            <person name="Wang J."/>
            <person name="Hirakawa H."/>
            <person name="Shirasawa K."/>
            <person name="Vercoe P."/>
            <person name="Stefanova K."/>
            <person name="Durmic Z."/>
            <person name="Nichols P."/>
            <person name="Revell C."/>
            <person name="Isobe S.N."/>
            <person name="Edwards D."/>
            <person name="Erskine W."/>
        </authorList>
    </citation>
    <scope>NUCLEOTIDE SEQUENCE [LARGE SCALE GENOMIC DNA]</scope>
    <source>
        <strain evidence="6">cv. Daliak</strain>
    </source>
</reference>
<dbReference type="SMART" id="SM00174">
    <property type="entry name" value="RHO"/>
    <property type="match status" value="1"/>
</dbReference>
<dbReference type="InterPro" id="IPR052266">
    <property type="entry name" value="Miro-EF-hand_domain"/>
</dbReference>
<dbReference type="PANTHER" id="PTHR46819:SF1">
    <property type="entry name" value="EF-HAND CALCIUM-BINDING DOMAIN-CONTAINING PROTEIN 7"/>
    <property type="match status" value="1"/>
</dbReference>
<accession>A0A2Z6LV64</accession>
<evidence type="ECO:0000256" key="2">
    <source>
        <dbReference type="ARBA" id="ARBA00022737"/>
    </source>
</evidence>
<keyword evidence="3" id="KW-1133">Transmembrane helix</keyword>
<evidence type="ECO:0000259" key="4">
    <source>
        <dbReference type="PROSITE" id="PS51423"/>
    </source>
</evidence>
<dbReference type="InterPro" id="IPR013566">
    <property type="entry name" value="EF_hand_assoc_1"/>
</dbReference>
<evidence type="ECO:0000313" key="5">
    <source>
        <dbReference type="EMBL" id="GAU23351.1"/>
    </source>
</evidence>
<sequence length="538" mass="59006">MTKTVPAKNGVRVVVAGDRGTGKSSLIAAIASDSFPDSVLPVLPPTLLPADFFPDYVPLTIIDTSSSLEKQNKRNEELIGADVVVLTYACNDSQSFSRLSSYWFRELQKLEVTVPVIVVGCKLDLRDESQQVSLERLMAQLLQEFKNVSICIECSAATLYQSVELTGEAVEFLNGIFRLLDTDKDRALRPAEVDKLFCTAPKREGMVARIDAEAMVTPTSLPRGVPNVSKRIYGSDSGCERMTEWTTISLEFSSDGGKQLRTVMEANNGGDHTGKEENVGNKDEKQKGVNKYYPWNDAPYNKAAERTDMGYLSLNGFLSQWALMTLLDPPCSLANLIYIGFSGNPAAALRVTRRRSVDRKRQATERNVFQCYVFGSKNAGKSALLDALLGRPFSNNYTPTTVEKFAANGIELIGGTRKTLVLREIPESEVSKVLANQDCLAACDVAVFVYDSSDEYSWKKSRDLLEKVAGQGDLTGYRVPCLLIAAKDDLTPYPRAVQDSVKVLHFQPIVIILLIGTAMAVVGLAACRAYAVRKNSSA</sequence>
<dbReference type="GO" id="GO:0046872">
    <property type="term" value="F:metal ion binding"/>
    <property type="evidence" value="ECO:0007669"/>
    <property type="project" value="UniProtKB-KW"/>
</dbReference>
<feature type="transmembrane region" description="Helical" evidence="3">
    <location>
        <begin position="509"/>
        <end position="531"/>
    </location>
</feature>
<dbReference type="PROSITE" id="PS51423">
    <property type="entry name" value="MIRO"/>
    <property type="match status" value="1"/>
</dbReference>
<dbReference type="GO" id="GO:0003924">
    <property type="term" value="F:GTPase activity"/>
    <property type="evidence" value="ECO:0007669"/>
    <property type="project" value="InterPro"/>
</dbReference>
<dbReference type="PRINTS" id="PR00449">
    <property type="entry name" value="RASTRNSFRMNG"/>
</dbReference>
<dbReference type="GO" id="GO:0005525">
    <property type="term" value="F:GTP binding"/>
    <property type="evidence" value="ECO:0007669"/>
    <property type="project" value="InterPro"/>
</dbReference>
<evidence type="ECO:0000256" key="1">
    <source>
        <dbReference type="ARBA" id="ARBA00022723"/>
    </source>
</evidence>
<dbReference type="AlphaFoldDB" id="A0A2Z6LV64"/>
<evidence type="ECO:0000313" key="6">
    <source>
        <dbReference type="Proteomes" id="UP000242715"/>
    </source>
</evidence>
<dbReference type="Pfam" id="PF00071">
    <property type="entry name" value="Ras"/>
    <property type="match status" value="2"/>
</dbReference>
<dbReference type="InterPro" id="IPR020860">
    <property type="entry name" value="MIRO_dom"/>
</dbReference>
<keyword evidence="3" id="KW-0472">Membrane</keyword>
<dbReference type="SMART" id="SM00173">
    <property type="entry name" value="RAS"/>
    <property type="match status" value="1"/>
</dbReference>
<dbReference type="SMART" id="SM00175">
    <property type="entry name" value="RAB"/>
    <property type="match status" value="1"/>
</dbReference>
<dbReference type="PANTHER" id="PTHR46819">
    <property type="entry name" value="EF-HAND CALCIUM-BINDING DOMAIN-CONTAINING PROTEIN 7"/>
    <property type="match status" value="1"/>
</dbReference>
<dbReference type="Gene3D" id="3.40.50.300">
    <property type="entry name" value="P-loop containing nucleotide triphosphate hydrolases"/>
    <property type="match status" value="2"/>
</dbReference>
<dbReference type="Proteomes" id="UP000242715">
    <property type="component" value="Unassembled WGS sequence"/>
</dbReference>
<organism evidence="5 6">
    <name type="scientific">Trifolium subterraneum</name>
    <name type="common">Subterranean clover</name>
    <dbReference type="NCBI Taxonomy" id="3900"/>
    <lineage>
        <taxon>Eukaryota</taxon>
        <taxon>Viridiplantae</taxon>
        <taxon>Streptophyta</taxon>
        <taxon>Embryophyta</taxon>
        <taxon>Tracheophyta</taxon>
        <taxon>Spermatophyta</taxon>
        <taxon>Magnoliopsida</taxon>
        <taxon>eudicotyledons</taxon>
        <taxon>Gunneridae</taxon>
        <taxon>Pentapetalae</taxon>
        <taxon>rosids</taxon>
        <taxon>fabids</taxon>
        <taxon>Fabales</taxon>
        <taxon>Fabaceae</taxon>
        <taxon>Papilionoideae</taxon>
        <taxon>50 kb inversion clade</taxon>
        <taxon>NPAAA clade</taxon>
        <taxon>Hologalegina</taxon>
        <taxon>IRL clade</taxon>
        <taxon>Trifolieae</taxon>
        <taxon>Trifolium</taxon>
    </lineage>
</organism>
<dbReference type="Pfam" id="PF08355">
    <property type="entry name" value="EF_assoc_1"/>
    <property type="match status" value="1"/>
</dbReference>
<name>A0A2Z6LV64_TRISU</name>
<keyword evidence="2" id="KW-0677">Repeat</keyword>
<keyword evidence="1" id="KW-0479">Metal-binding</keyword>
<proteinExistence type="predicted"/>
<protein>
    <recommendedName>
        <fullName evidence="4">Miro domain-containing protein</fullName>
    </recommendedName>
</protein>
<evidence type="ECO:0000256" key="3">
    <source>
        <dbReference type="SAM" id="Phobius"/>
    </source>
</evidence>
<dbReference type="OrthoDB" id="10020961at2759"/>
<gene>
    <name evidence="5" type="ORF">TSUD_333980</name>
</gene>
<keyword evidence="3" id="KW-0812">Transmembrane</keyword>
<dbReference type="SUPFAM" id="SSF52540">
    <property type="entry name" value="P-loop containing nucleoside triphosphate hydrolases"/>
    <property type="match status" value="2"/>
</dbReference>
<feature type="domain" description="Miro" evidence="4">
    <location>
        <begin position="8"/>
        <end position="175"/>
    </location>
</feature>
<dbReference type="Gene3D" id="1.10.238.10">
    <property type="entry name" value="EF-hand"/>
    <property type="match status" value="1"/>
</dbReference>
<keyword evidence="6" id="KW-1185">Reference proteome</keyword>